<dbReference type="GO" id="GO:0005840">
    <property type="term" value="C:ribosome"/>
    <property type="evidence" value="ECO:0007669"/>
    <property type="project" value="UniProtKB-KW"/>
</dbReference>
<keyword evidence="5 6" id="KW-0949">S-adenosyl-L-methionine</keyword>
<dbReference type="Proteomes" id="UP000306409">
    <property type="component" value="Chromosome"/>
</dbReference>
<comment type="function">
    <text evidence="6">Methylates ribosomal protein L11.</text>
</comment>
<dbReference type="SUPFAM" id="SSF53335">
    <property type="entry name" value="S-adenosyl-L-methionine-dependent methyltransferases"/>
    <property type="match status" value="1"/>
</dbReference>
<gene>
    <name evidence="6 7" type="primary">prmA</name>
    <name evidence="7" type="ORF">EHE19_009195</name>
</gene>
<feature type="binding site" evidence="6">
    <location>
        <position position="204"/>
    </location>
    <ligand>
        <name>S-adenosyl-L-methionine</name>
        <dbReference type="ChEBI" id="CHEBI:59789"/>
    </ligand>
</feature>
<dbReference type="InterPro" id="IPR004498">
    <property type="entry name" value="Ribosomal_PrmA_MeTrfase"/>
</dbReference>
<keyword evidence="7" id="KW-0687">Ribonucleoprotein</keyword>
<dbReference type="GO" id="GO:0032259">
    <property type="term" value="P:methylation"/>
    <property type="evidence" value="ECO:0007669"/>
    <property type="project" value="UniProtKB-KW"/>
</dbReference>
<dbReference type="Pfam" id="PF06325">
    <property type="entry name" value="PrmA"/>
    <property type="match status" value="1"/>
</dbReference>
<dbReference type="PANTHER" id="PTHR43648:SF1">
    <property type="entry name" value="ELECTRON TRANSFER FLAVOPROTEIN BETA SUBUNIT LYSINE METHYLTRANSFERASE"/>
    <property type="match status" value="1"/>
</dbReference>
<dbReference type="RefSeq" id="WP_137696221.1">
    <property type="nucleotide sequence ID" value="NZ_CP061336.1"/>
</dbReference>
<accession>A0A4U7JJ87</accession>
<dbReference type="GO" id="GO:0008276">
    <property type="term" value="F:protein methyltransferase activity"/>
    <property type="evidence" value="ECO:0007669"/>
    <property type="project" value="UniProtKB-UniRule"/>
</dbReference>
<dbReference type="Gene3D" id="3.40.50.150">
    <property type="entry name" value="Vaccinia Virus protein VP39"/>
    <property type="match status" value="1"/>
</dbReference>
<dbReference type="InterPro" id="IPR050078">
    <property type="entry name" value="Ribosomal_L11_MeTrfase_PrmA"/>
</dbReference>
<keyword evidence="4 6" id="KW-0808">Transferase</keyword>
<reference evidence="7 8" key="1">
    <citation type="submission" date="2020-09" db="EMBL/GenBank/DDBJ databases">
        <title>Characterization and genome sequencing of Ruminiclostridium sp. nov. MA18.</title>
        <authorList>
            <person name="Rettenmaier R."/>
            <person name="Kowollik M.-L."/>
            <person name="Liebl W."/>
            <person name="Zverlov V."/>
        </authorList>
    </citation>
    <scope>NUCLEOTIDE SEQUENCE [LARGE SCALE GENOMIC DNA]</scope>
    <source>
        <strain evidence="7 8">MA18</strain>
    </source>
</reference>
<evidence type="ECO:0000313" key="7">
    <source>
        <dbReference type="EMBL" id="QNU68550.1"/>
    </source>
</evidence>
<keyword evidence="7" id="KW-0689">Ribosomal protein</keyword>
<keyword evidence="8" id="KW-1185">Reference proteome</keyword>
<comment type="subcellular location">
    <subcellularLocation>
        <location evidence="6">Cytoplasm</location>
    </subcellularLocation>
</comment>
<keyword evidence="3 6" id="KW-0489">Methyltransferase</keyword>
<evidence type="ECO:0000256" key="6">
    <source>
        <dbReference type="HAMAP-Rule" id="MF_00735"/>
    </source>
</evidence>
<feature type="binding site" evidence="6">
    <location>
        <position position="249"/>
    </location>
    <ligand>
        <name>S-adenosyl-L-methionine</name>
        <dbReference type="ChEBI" id="CHEBI:59789"/>
    </ligand>
</feature>
<feature type="binding site" evidence="6">
    <location>
        <position position="182"/>
    </location>
    <ligand>
        <name>S-adenosyl-L-methionine</name>
        <dbReference type="ChEBI" id="CHEBI:59789"/>
    </ligand>
</feature>
<dbReference type="HAMAP" id="MF_00735">
    <property type="entry name" value="Methyltr_PrmA"/>
    <property type="match status" value="1"/>
</dbReference>
<proteinExistence type="inferred from homology"/>
<sequence>MKWYEIRVNTTNEASEAVSELLTSMGAGGIAIMDPFDIRKEIQKTDTLDYADDEFIESLGEDVIIKAYFQNSLDINDLLKQINDGLENISQFLDVGKGIDGYGEIEDEDWSTSWKKYYKPFKLTERIVIKPTWEHYDAEQNDIVVEMDPGMAFGTGTHETTQMCSKLLDKYMKDEFEVLDVGCGTGILSIIAAKLGAQKVDAIDIDEVAVRVANENISTNNESSKITVFKGVLTDFKQNDKKYDIIVANIIANVIIDLASVIPYYLKGNNSLFITSGIIKERKLEVLEACAKNRLDCIETLEIGEWVAMVFKCQDTL</sequence>
<evidence type="ECO:0000313" key="8">
    <source>
        <dbReference type="Proteomes" id="UP000306409"/>
    </source>
</evidence>
<feature type="binding site" evidence="6">
    <location>
        <position position="161"/>
    </location>
    <ligand>
        <name>S-adenosyl-L-methionine</name>
        <dbReference type="ChEBI" id="CHEBI:59789"/>
    </ligand>
</feature>
<protein>
    <recommendedName>
        <fullName evidence="6">Ribosomal protein L11 methyltransferase</fullName>
        <shortName evidence="6">L11 Mtase</shortName>
        <ecNumber evidence="6">2.1.1.-</ecNumber>
    </recommendedName>
</protein>
<name>A0A4U7JJ87_9FIRM</name>
<evidence type="ECO:0000256" key="2">
    <source>
        <dbReference type="ARBA" id="ARBA00022490"/>
    </source>
</evidence>
<organism evidence="7 8">
    <name type="scientific">Ruminiclostridium herbifermentans</name>
    <dbReference type="NCBI Taxonomy" id="2488810"/>
    <lineage>
        <taxon>Bacteria</taxon>
        <taxon>Bacillati</taxon>
        <taxon>Bacillota</taxon>
        <taxon>Clostridia</taxon>
        <taxon>Eubacteriales</taxon>
        <taxon>Oscillospiraceae</taxon>
        <taxon>Ruminiclostridium</taxon>
    </lineage>
</organism>
<dbReference type="AlphaFoldDB" id="A0A4U7JJ87"/>
<dbReference type="EMBL" id="CP061336">
    <property type="protein sequence ID" value="QNU68550.1"/>
    <property type="molecule type" value="Genomic_DNA"/>
</dbReference>
<evidence type="ECO:0000256" key="5">
    <source>
        <dbReference type="ARBA" id="ARBA00022691"/>
    </source>
</evidence>
<evidence type="ECO:0000256" key="4">
    <source>
        <dbReference type="ARBA" id="ARBA00022679"/>
    </source>
</evidence>
<evidence type="ECO:0000256" key="3">
    <source>
        <dbReference type="ARBA" id="ARBA00022603"/>
    </source>
</evidence>
<dbReference type="KEGG" id="rher:EHE19_009195"/>
<evidence type="ECO:0000256" key="1">
    <source>
        <dbReference type="ARBA" id="ARBA00009741"/>
    </source>
</evidence>
<dbReference type="PANTHER" id="PTHR43648">
    <property type="entry name" value="ELECTRON TRANSFER FLAVOPROTEIN BETA SUBUNIT LYSINE METHYLTRANSFERASE"/>
    <property type="match status" value="1"/>
</dbReference>
<dbReference type="InterPro" id="IPR029063">
    <property type="entry name" value="SAM-dependent_MTases_sf"/>
</dbReference>
<dbReference type="GO" id="GO:0005737">
    <property type="term" value="C:cytoplasm"/>
    <property type="evidence" value="ECO:0007669"/>
    <property type="project" value="UniProtKB-SubCell"/>
</dbReference>
<comment type="similarity">
    <text evidence="1 6">Belongs to the methyltransferase superfamily. PrmA family.</text>
</comment>
<dbReference type="CDD" id="cd02440">
    <property type="entry name" value="AdoMet_MTases"/>
    <property type="match status" value="1"/>
</dbReference>
<dbReference type="OrthoDB" id="9785995at2"/>
<dbReference type="PIRSF" id="PIRSF000401">
    <property type="entry name" value="RPL11_MTase"/>
    <property type="match status" value="1"/>
</dbReference>
<comment type="catalytic activity">
    <reaction evidence="6">
        <text>L-lysyl-[protein] + 3 S-adenosyl-L-methionine = N(6),N(6),N(6)-trimethyl-L-lysyl-[protein] + 3 S-adenosyl-L-homocysteine + 3 H(+)</text>
        <dbReference type="Rhea" id="RHEA:54192"/>
        <dbReference type="Rhea" id="RHEA-COMP:9752"/>
        <dbReference type="Rhea" id="RHEA-COMP:13826"/>
        <dbReference type="ChEBI" id="CHEBI:15378"/>
        <dbReference type="ChEBI" id="CHEBI:29969"/>
        <dbReference type="ChEBI" id="CHEBI:57856"/>
        <dbReference type="ChEBI" id="CHEBI:59789"/>
        <dbReference type="ChEBI" id="CHEBI:61961"/>
    </reaction>
</comment>
<dbReference type="EC" id="2.1.1.-" evidence="6"/>
<keyword evidence="2 6" id="KW-0963">Cytoplasm</keyword>
<dbReference type="NCBIfam" id="TIGR00406">
    <property type="entry name" value="prmA"/>
    <property type="match status" value="1"/>
</dbReference>